<reference evidence="1" key="1">
    <citation type="journal article" date="2023" name="Mol. Phylogenet. Evol.">
        <title>Genome-scale phylogeny and comparative genomics of the fungal order Sordariales.</title>
        <authorList>
            <person name="Hensen N."/>
            <person name="Bonometti L."/>
            <person name="Westerberg I."/>
            <person name="Brannstrom I.O."/>
            <person name="Guillou S."/>
            <person name="Cros-Aarteil S."/>
            <person name="Calhoun S."/>
            <person name="Haridas S."/>
            <person name="Kuo A."/>
            <person name="Mondo S."/>
            <person name="Pangilinan J."/>
            <person name="Riley R."/>
            <person name="LaButti K."/>
            <person name="Andreopoulos B."/>
            <person name="Lipzen A."/>
            <person name="Chen C."/>
            <person name="Yan M."/>
            <person name="Daum C."/>
            <person name="Ng V."/>
            <person name="Clum A."/>
            <person name="Steindorff A."/>
            <person name="Ohm R.A."/>
            <person name="Martin F."/>
            <person name="Silar P."/>
            <person name="Natvig D.O."/>
            <person name="Lalanne C."/>
            <person name="Gautier V."/>
            <person name="Ament-Velasquez S.L."/>
            <person name="Kruys A."/>
            <person name="Hutchinson M.I."/>
            <person name="Powell A.J."/>
            <person name="Barry K."/>
            <person name="Miller A.N."/>
            <person name="Grigoriev I.V."/>
            <person name="Debuchy R."/>
            <person name="Gladieux P."/>
            <person name="Hiltunen Thoren M."/>
            <person name="Johannesson H."/>
        </authorList>
    </citation>
    <scope>NUCLEOTIDE SEQUENCE</scope>
    <source>
        <strain evidence="1">CBS 232.78</strain>
    </source>
</reference>
<proteinExistence type="predicted"/>
<name>A0AAE0U4Z2_9PEZI</name>
<keyword evidence="2" id="KW-1185">Reference proteome</keyword>
<comment type="caution">
    <text evidence="1">The sequence shown here is derived from an EMBL/GenBank/DDBJ whole genome shotgun (WGS) entry which is preliminary data.</text>
</comment>
<protein>
    <submittedName>
        <fullName evidence="1">Uncharacterized protein</fullName>
    </submittedName>
</protein>
<dbReference type="EMBL" id="JAULSW010000002">
    <property type="protein sequence ID" value="KAK3391253.1"/>
    <property type="molecule type" value="Genomic_DNA"/>
</dbReference>
<reference evidence="1" key="2">
    <citation type="submission" date="2023-06" db="EMBL/GenBank/DDBJ databases">
        <authorList>
            <consortium name="Lawrence Berkeley National Laboratory"/>
            <person name="Haridas S."/>
            <person name="Hensen N."/>
            <person name="Bonometti L."/>
            <person name="Westerberg I."/>
            <person name="Brannstrom I.O."/>
            <person name="Guillou S."/>
            <person name="Cros-Aarteil S."/>
            <person name="Calhoun S."/>
            <person name="Kuo A."/>
            <person name="Mondo S."/>
            <person name="Pangilinan J."/>
            <person name="Riley R."/>
            <person name="LaButti K."/>
            <person name="Andreopoulos B."/>
            <person name="Lipzen A."/>
            <person name="Chen C."/>
            <person name="Yanf M."/>
            <person name="Daum C."/>
            <person name="Ng V."/>
            <person name="Clum A."/>
            <person name="Steindorff A."/>
            <person name="Ohm R."/>
            <person name="Martin F."/>
            <person name="Silar P."/>
            <person name="Natvig D."/>
            <person name="Lalanne C."/>
            <person name="Gautier V."/>
            <person name="Ament-velasquez S.L."/>
            <person name="Kruys A."/>
            <person name="Hutchinson M.I."/>
            <person name="Powell A.J."/>
            <person name="Barry K."/>
            <person name="Miller A.N."/>
            <person name="Grigoriev I.V."/>
            <person name="Debuchy R."/>
            <person name="Gladieux P."/>
            <person name="Thoren M.H."/>
            <person name="Johannesson H."/>
        </authorList>
    </citation>
    <scope>NUCLEOTIDE SEQUENCE</scope>
    <source>
        <strain evidence="1">CBS 232.78</strain>
    </source>
</reference>
<gene>
    <name evidence="1" type="ORF">B0H63DRAFT_134282</name>
</gene>
<sequence>MVGEFSAMIYTRDAGYLTIARYGLGTATVGGSRLGVQVQRGSLTAWLTCHNCNSTPSTTVSQWPHPTTSVGEEVFTEKHRHAPSTCHSAGLQFIGEVLQLMVTMSAYNESSLVNPPLPDPFPKDCDSIPATCALLLAAVTTSAAIPDDSTTGANTTYGRTVFGEIRSSLETRHPFVGSRIWERQGKGGPDGRDEGRGSHVCRHGILIFNQDRSLTRCEMIQGIQPDSPKPCTRDLQGSVGD</sequence>
<organism evidence="1 2">
    <name type="scientific">Podospora didyma</name>
    <dbReference type="NCBI Taxonomy" id="330526"/>
    <lineage>
        <taxon>Eukaryota</taxon>
        <taxon>Fungi</taxon>
        <taxon>Dikarya</taxon>
        <taxon>Ascomycota</taxon>
        <taxon>Pezizomycotina</taxon>
        <taxon>Sordariomycetes</taxon>
        <taxon>Sordariomycetidae</taxon>
        <taxon>Sordariales</taxon>
        <taxon>Podosporaceae</taxon>
        <taxon>Podospora</taxon>
    </lineage>
</organism>
<evidence type="ECO:0000313" key="1">
    <source>
        <dbReference type="EMBL" id="KAK3391253.1"/>
    </source>
</evidence>
<dbReference type="AlphaFoldDB" id="A0AAE0U4Z2"/>
<evidence type="ECO:0000313" key="2">
    <source>
        <dbReference type="Proteomes" id="UP001285441"/>
    </source>
</evidence>
<dbReference type="Proteomes" id="UP001285441">
    <property type="component" value="Unassembled WGS sequence"/>
</dbReference>
<accession>A0AAE0U4Z2</accession>